<protein>
    <submittedName>
        <fullName evidence="2">Uncharacterized protein</fullName>
    </submittedName>
</protein>
<name>A0A7D6Z4B4_9NOCA</name>
<dbReference type="Proteomes" id="UP000515512">
    <property type="component" value="Chromosome"/>
</dbReference>
<accession>A0A7D6Z4B4</accession>
<dbReference type="RefSeq" id="WP_181582022.1">
    <property type="nucleotide sequence ID" value="NZ_CP059399.1"/>
</dbReference>
<evidence type="ECO:0000313" key="3">
    <source>
        <dbReference type="Proteomes" id="UP000515512"/>
    </source>
</evidence>
<dbReference type="KEGG" id="nhu:H0264_38065"/>
<gene>
    <name evidence="2" type="ORF">H0264_38065</name>
</gene>
<organism evidence="2 3">
    <name type="scientific">Nocardia huaxiensis</name>
    <dbReference type="NCBI Taxonomy" id="2755382"/>
    <lineage>
        <taxon>Bacteria</taxon>
        <taxon>Bacillati</taxon>
        <taxon>Actinomycetota</taxon>
        <taxon>Actinomycetes</taxon>
        <taxon>Mycobacteriales</taxon>
        <taxon>Nocardiaceae</taxon>
        <taxon>Nocardia</taxon>
    </lineage>
</organism>
<reference evidence="2 3" key="1">
    <citation type="submission" date="2020-07" db="EMBL/GenBank/DDBJ databases">
        <authorList>
            <person name="Zhuang K."/>
            <person name="Ran Y."/>
        </authorList>
    </citation>
    <scope>NUCLEOTIDE SEQUENCE [LARGE SCALE GENOMIC DNA]</scope>
    <source>
        <strain evidence="2 3">WCH-YHL-001</strain>
    </source>
</reference>
<keyword evidence="3" id="KW-1185">Reference proteome</keyword>
<evidence type="ECO:0000313" key="2">
    <source>
        <dbReference type="EMBL" id="QLY30824.1"/>
    </source>
</evidence>
<feature type="region of interest" description="Disordered" evidence="1">
    <location>
        <begin position="1"/>
        <end position="32"/>
    </location>
</feature>
<proteinExistence type="predicted"/>
<dbReference type="EMBL" id="CP059399">
    <property type="protein sequence ID" value="QLY30824.1"/>
    <property type="molecule type" value="Genomic_DNA"/>
</dbReference>
<dbReference type="AlphaFoldDB" id="A0A7D6Z4B4"/>
<sequence>MATTRSQPVPAWSPGKPAASSNASVRAGKGGNTYTFNNVGDRTTAMRIARINKGIRMKESARALSKKS</sequence>
<evidence type="ECO:0000256" key="1">
    <source>
        <dbReference type="SAM" id="MobiDB-lite"/>
    </source>
</evidence>